<gene>
    <name evidence="4" type="ORF">FSCOSCO3_A024531</name>
</gene>
<keyword evidence="5" id="KW-1185">Reference proteome</keyword>
<dbReference type="SMART" id="SM00409">
    <property type="entry name" value="IG"/>
    <property type="match status" value="8"/>
</dbReference>
<dbReference type="Gene3D" id="2.60.40.10">
    <property type="entry name" value="Immunoglobulins"/>
    <property type="match status" value="9"/>
</dbReference>
<feature type="domain" description="Ig-like" evidence="3">
    <location>
        <begin position="312"/>
        <end position="415"/>
    </location>
</feature>
<sequence length="919" mass="100450">MFNGFVLVIVSVISFLPGFHVVTADENCAEKPVFTPSRLVVKYGDPTSATCLVCQHNCTSDIFGLEHAVGYTEENGTTISWKVDSLTEWDTYPMCYYNDDDDNQCITRLPITVYQPPKNVHLSFINHSGPMFAGHQYTLQCTVQEVAPIGYLNVTFYRGQTELQRRQSNSTTMEPVNETFTMNINPSKDDGGLYWCEAELDLGAEGPQPPPVVTSQNITATVYYKPQLKGSSHPDPITVIAGSPLHLNCSSEGNPSPSYTWRLPSASRHLFSGDTLNIKSVTSVDGGQYMCLVQNAAGNVTVMFTVAFYNPPKKVHLSFLNHSGPMYMGHQYTLQCTVQEVPPIGNLTVTFYHGQTPLGQQNVNKPVETPVNKTFTLDINPCKEDDGDPYWCEAKLDLAAEGLQSPPVVKSQNITATVYYKPQLKGSSHPDPITVTAGSPLHLNCSSEGNPSPSYTWRLPSTSRPPFSGSTLSIEAVTSTDGGQYMCLVQNAAGNVTVKFTVVFYNKPQVKDSPDPERLNVTIGDPLHLNCSSEGNPSPSYTWTLPSTSRPPFSDSTLSIEAVTSTDGGQYICLVSNSVGNVTKEFTVDVKDKPQLKESPDPEQITVTIGDPLHLNCSSEGNPSPSYTWRLPSTSRPPFSDSTLSIEAVTSTDGGQYICLVSNSVGNVTKEFTVDVNEPPKNVYLSFLNHSGPMFAGHQYTLQCTVQEVALISNLNVTFYRGQTELQRRQSSSTTKEPVTETFTLDINPSKDDGGLYWCEAKLELGAEGPQPPPVLTSQNITATVHYKPQLKESPDPERITLTIGDPLHLNCSSEGNPSPSYTWRLPSTSRPPFSDSTLSIEAVTSTDGGQYICLVSNSVGNVTKEFTVDVNVNYIHIIIVVGVVVAVIIIAAFVVWYLKTDIFILCHHHQHVAVPVGE</sequence>
<dbReference type="GO" id="GO:0007155">
    <property type="term" value="P:cell adhesion"/>
    <property type="evidence" value="ECO:0007669"/>
    <property type="project" value="InterPro"/>
</dbReference>
<keyword evidence="1" id="KW-0472">Membrane</keyword>
<proteinExistence type="predicted"/>
<dbReference type="InterPro" id="IPR007110">
    <property type="entry name" value="Ig-like_dom"/>
</dbReference>
<protein>
    <submittedName>
        <fullName evidence="4">Vascular cell adhesion protein 1-like</fullName>
    </submittedName>
</protein>
<dbReference type="InterPro" id="IPR036179">
    <property type="entry name" value="Ig-like_dom_sf"/>
</dbReference>
<dbReference type="EMBL" id="CAWUFR010000213">
    <property type="protein sequence ID" value="CAK6972754.1"/>
    <property type="molecule type" value="Genomic_DNA"/>
</dbReference>
<evidence type="ECO:0000313" key="4">
    <source>
        <dbReference type="EMBL" id="CAK6972754.1"/>
    </source>
</evidence>
<keyword evidence="1" id="KW-0812">Transmembrane</keyword>
<organism evidence="4 5">
    <name type="scientific">Scomber scombrus</name>
    <name type="common">Atlantic mackerel</name>
    <name type="synonym">Scomber vernalis</name>
    <dbReference type="NCBI Taxonomy" id="13677"/>
    <lineage>
        <taxon>Eukaryota</taxon>
        <taxon>Metazoa</taxon>
        <taxon>Chordata</taxon>
        <taxon>Craniata</taxon>
        <taxon>Vertebrata</taxon>
        <taxon>Euteleostomi</taxon>
        <taxon>Actinopterygii</taxon>
        <taxon>Neopterygii</taxon>
        <taxon>Teleostei</taxon>
        <taxon>Neoteleostei</taxon>
        <taxon>Acanthomorphata</taxon>
        <taxon>Pelagiaria</taxon>
        <taxon>Scombriformes</taxon>
        <taxon>Scombridae</taxon>
        <taxon>Scomber</taxon>
    </lineage>
</organism>
<feature type="signal peptide" evidence="2">
    <location>
        <begin position="1"/>
        <end position="24"/>
    </location>
</feature>
<dbReference type="PANTHER" id="PTHR13771:SF9">
    <property type="entry name" value="INTERCELLULAR ADHESION MOLECULE 5"/>
    <property type="match status" value="1"/>
</dbReference>
<dbReference type="PANTHER" id="PTHR13771">
    <property type="entry name" value="INTERCELLULAR ADHESION MOLECULE"/>
    <property type="match status" value="1"/>
</dbReference>
<feature type="chain" id="PRO_5043483183" evidence="2">
    <location>
        <begin position="25"/>
        <end position="919"/>
    </location>
</feature>
<feature type="domain" description="Ig-like" evidence="3">
    <location>
        <begin position="680"/>
        <end position="777"/>
    </location>
</feature>
<comment type="caution">
    <text evidence="4">The sequence shown here is derived from an EMBL/GenBank/DDBJ whole genome shotgun (WGS) entry which is preliminary data.</text>
</comment>
<feature type="transmembrane region" description="Helical" evidence="1">
    <location>
        <begin position="875"/>
        <end position="899"/>
    </location>
</feature>
<dbReference type="Pfam" id="PF13927">
    <property type="entry name" value="Ig_3"/>
    <property type="match status" value="5"/>
</dbReference>
<accession>A0AAV1PPS1</accession>
<feature type="domain" description="Ig-like" evidence="3">
    <location>
        <begin position="422"/>
        <end position="503"/>
    </location>
</feature>
<dbReference type="SUPFAM" id="SSF48726">
    <property type="entry name" value="Immunoglobulin"/>
    <property type="match status" value="8"/>
</dbReference>
<evidence type="ECO:0000256" key="2">
    <source>
        <dbReference type="SAM" id="SignalP"/>
    </source>
</evidence>
<dbReference type="Proteomes" id="UP001314229">
    <property type="component" value="Unassembled WGS sequence"/>
</dbReference>
<dbReference type="AlphaFoldDB" id="A0AAV1PPS1"/>
<keyword evidence="1" id="KW-1133">Transmembrane helix</keyword>
<feature type="domain" description="Ig-like" evidence="3">
    <location>
        <begin position="226"/>
        <end position="307"/>
    </location>
</feature>
<name>A0AAV1PPS1_SCOSC</name>
<reference evidence="4 5" key="1">
    <citation type="submission" date="2024-01" db="EMBL/GenBank/DDBJ databases">
        <authorList>
            <person name="Alioto T."/>
            <person name="Alioto T."/>
            <person name="Gomez Garrido J."/>
        </authorList>
    </citation>
    <scope>NUCLEOTIDE SEQUENCE [LARGE SCALE GENOMIC DNA]</scope>
</reference>
<evidence type="ECO:0000259" key="3">
    <source>
        <dbReference type="PROSITE" id="PS50835"/>
    </source>
</evidence>
<feature type="domain" description="Ig-like" evidence="3">
    <location>
        <begin position="594"/>
        <end position="675"/>
    </location>
</feature>
<dbReference type="SMART" id="SM00408">
    <property type="entry name" value="IGc2"/>
    <property type="match status" value="5"/>
</dbReference>
<dbReference type="InterPro" id="IPR013783">
    <property type="entry name" value="Ig-like_fold"/>
</dbReference>
<dbReference type="InterPro" id="IPR003599">
    <property type="entry name" value="Ig_sub"/>
</dbReference>
<dbReference type="GO" id="GO:0005178">
    <property type="term" value="F:integrin binding"/>
    <property type="evidence" value="ECO:0007669"/>
    <property type="project" value="InterPro"/>
</dbReference>
<dbReference type="InterPro" id="IPR047012">
    <property type="entry name" value="ICAM_VCAM"/>
</dbReference>
<evidence type="ECO:0000256" key="1">
    <source>
        <dbReference type="SAM" id="Phobius"/>
    </source>
</evidence>
<dbReference type="InterPro" id="IPR003598">
    <property type="entry name" value="Ig_sub2"/>
</dbReference>
<feature type="domain" description="Ig-like" evidence="3">
    <location>
        <begin position="508"/>
        <end position="589"/>
    </location>
</feature>
<feature type="domain" description="Ig-like" evidence="3">
    <location>
        <begin position="117"/>
        <end position="214"/>
    </location>
</feature>
<dbReference type="PROSITE" id="PS50835">
    <property type="entry name" value="IG_LIKE"/>
    <property type="match status" value="8"/>
</dbReference>
<keyword evidence="2" id="KW-0732">Signal</keyword>
<feature type="domain" description="Ig-like" evidence="3">
    <location>
        <begin position="789"/>
        <end position="870"/>
    </location>
</feature>
<evidence type="ECO:0000313" key="5">
    <source>
        <dbReference type="Proteomes" id="UP001314229"/>
    </source>
</evidence>